<dbReference type="AlphaFoldDB" id="A0A8T3BIW6"/>
<evidence type="ECO:0000313" key="1">
    <source>
        <dbReference type="EMBL" id="KAI0512220.1"/>
    </source>
</evidence>
<sequence length="58" mass="6685">MFSLRIKPCILSNKIKASFNISFMLCISKIHQFYEMEILTLGFEFYSSSSIEVKVLGT</sequence>
<protein>
    <submittedName>
        <fullName evidence="1">Uncharacterized protein</fullName>
    </submittedName>
</protein>
<proteinExistence type="predicted"/>
<reference evidence="1" key="1">
    <citation type="journal article" date="2022" name="Front. Genet.">
        <title>Chromosome-Scale Assembly of the Dendrobium nobile Genome Provides Insights Into the Molecular Mechanism of the Biosynthesis of the Medicinal Active Ingredient of Dendrobium.</title>
        <authorList>
            <person name="Xu Q."/>
            <person name="Niu S.-C."/>
            <person name="Li K.-L."/>
            <person name="Zheng P.-J."/>
            <person name="Zhang X.-J."/>
            <person name="Jia Y."/>
            <person name="Liu Y."/>
            <person name="Niu Y.-X."/>
            <person name="Yu L.-H."/>
            <person name="Chen D.-F."/>
            <person name="Zhang G.-Q."/>
        </authorList>
    </citation>
    <scope>NUCLEOTIDE SEQUENCE</scope>
    <source>
        <tissue evidence="1">Leaf</tissue>
    </source>
</reference>
<evidence type="ECO:0000313" key="2">
    <source>
        <dbReference type="Proteomes" id="UP000829196"/>
    </source>
</evidence>
<name>A0A8T3BIW6_DENNO</name>
<dbReference type="EMBL" id="JAGYWB010000009">
    <property type="protein sequence ID" value="KAI0512220.1"/>
    <property type="molecule type" value="Genomic_DNA"/>
</dbReference>
<accession>A0A8T3BIW6</accession>
<dbReference type="Proteomes" id="UP000829196">
    <property type="component" value="Unassembled WGS sequence"/>
</dbReference>
<organism evidence="1 2">
    <name type="scientific">Dendrobium nobile</name>
    <name type="common">Orchid</name>
    <dbReference type="NCBI Taxonomy" id="94219"/>
    <lineage>
        <taxon>Eukaryota</taxon>
        <taxon>Viridiplantae</taxon>
        <taxon>Streptophyta</taxon>
        <taxon>Embryophyta</taxon>
        <taxon>Tracheophyta</taxon>
        <taxon>Spermatophyta</taxon>
        <taxon>Magnoliopsida</taxon>
        <taxon>Liliopsida</taxon>
        <taxon>Asparagales</taxon>
        <taxon>Orchidaceae</taxon>
        <taxon>Epidendroideae</taxon>
        <taxon>Malaxideae</taxon>
        <taxon>Dendrobiinae</taxon>
        <taxon>Dendrobium</taxon>
    </lineage>
</organism>
<keyword evidence="2" id="KW-1185">Reference proteome</keyword>
<comment type="caution">
    <text evidence="1">The sequence shown here is derived from an EMBL/GenBank/DDBJ whole genome shotgun (WGS) entry which is preliminary data.</text>
</comment>
<gene>
    <name evidence="1" type="ORF">KFK09_012858</name>
</gene>